<keyword evidence="4 6" id="KW-1133">Transmembrane helix</keyword>
<proteinExistence type="predicted"/>
<evidence type="ECO:0000256" key="5">
    <source>
        <dbReference type="ARBA" id="ARBA00023136"/>
    </source>
</evidence>
<dbReference type="Gene3D" id="1.20.1250.20">
    <property type="entry name" value="MFS general substrate transporter like domains"/>
    <property type="match status" value="1"/>
</dbReference>
<reference evidence="8 9" key="1">
    <citation type="submission" date="2019-10" db="EMBL/GenBank/DDBJ databases">
        <title>Streptomyces smaragdinus sp. nov. and Streptomyces fabii sp. nov., isolated from the gut of fungus growing-termite Macrotermes natalensis.</title>
        <authorList>
            <person name="Schwitalla J."/>
            <person name="Benndorf R."/>
            <person name="Martin K."/>
            <person name="De Beer W."/>
            <person name="Kaster A.-K."/>
            <person name="Vollmers J."/>
            <person name="Poulsen M."/>
            <person name="Beemelmanns C."/>
        </authorList>
    </citation>
    <scope>NUCLEOTIDE SEQUENCE [LARGE SCALE GENOMIC DNA]</scope>
    <source>
        <strain evidence="8 9">RB5</strain>
    </source>
</reference>
<organism evidence="8 9">
    <name type="scientific">Streptomyces smaragdinus</name>
    <dbReference type="NCBI Taxonomy" id="2585196"/>
    <lineage>
        <taxon>Bacteria</taxon>
        <taxon>Bacillati</taxon>
        <taxon>Actinomycetota</taxon>
        <taxon>Actinomycetes</taxon>
        <taxon>Kitasatosporales</taxon>
        <taxon>Streptomycetaceae</taxon>
        <taxon>Streptomyces</taxon>
    </lineage>
</organism>
<sequence length="203" mass="20469">MRGTGGGTLLASSLAGARQLLGLRRVRLLMLLFWLPPMFSVAPEALVTPYTDSVGAGTVALGLLMCALPVGTIAGEVLAGTALGPGGRARVVAPLAAARLVPYLLYALHPGVPVAAVVLAVAGLAEAYTLGLDRMFVDAVPEELRGRAMTLLQAGLMTIQGLGMAAAGAAAEFVPVQYVVAGAGALGTVCVLLVLAGLRRTEG</sequence>
<dbReference type="GO" id="GO:0022857">
    <property type="term" value="F:transmembrane transporter activity"/>
    <property type="evidence" value="ECO:0007669"/>
    <property type="project" value="InterPro"/>
</dbReference>
<protein>
    <recommendedName>
        <fullName evidence="7">Major facilitator superfamily (MFS) profile domain-containing protein</fullName>
    </recommendedName>
</protein>
<dbReference type="InterPro" id="IPR020846">
    <property type="entry name" value="MFS_dom"/>
</dbReference>
<dbReference type="PROSITE" id="PS50850">
    <property type="entry name" value="MFS"/>
    <property type="match status" value="1"/>
</dbReference>
<evidence type="ECO:0000313" key="8">
    <source>
        <dbReference type="EMBL" id="MQY12047.1"/>
    </source>
</evidence>
<keyword evidence="5 6" id="KW-0472">Membrane</keyword>
<keyword evidence="2" id="KW-1003">Cell membrane</keyword>
<feature type="transmembrane region" description="Helical" evidence="6">
    <location>
        <begin position="176"/>
        <end position="198"/>
    </location>
</feature>
<dbReference type="PANTHER" id="PTHR23513">
    <property type="entry name" value="INTEGRAL MEMBRANE EFFLUX PROTEIN-RELATED"/>
    <property type="match status" value="1"/>
</dbReference>
<dbReference type="PANTHER" id="PTHR23513:SF11">
    <property type="entry name" value="STAPHYLOFERRIN A TRANSPORTER"/>
    <property type="match status" value="1"/>
</dbReference>
<dbReference type="InterPro" id="IPR036259">
    <property type="entry name" value="MFS_trans_sf"/>
</dbReference>
<evidence type="ECO:0000256" key="4">
    <source>
        <dbReference type="ARBA" id="ARBA00022989"/>
    </source>
</evidence>
<feature type="transmembrane region" description="Helical" evidence="6">
    <location>
        <begin position="28"/>
        <end position="47"/>
    </location>
</feature>
<dbReference type="SUPFAM" id="SSF103473">
    <property type="entry name" value="MFS general substrate transporter"/>
    <property type="match status" value="1"/>
</dbReference>
<evidence type="ECO:0000313" key="9">
    <source>
        <dbReference type="Proteomes" id="UP000466345"/>
    </source>
</evidence>
<dbReference type="EMBL" id="WEGJ01000005">
    <property type="protein sequence ID" value="MQY12047.1"/>
    <property type="molecule type" value="Genomic_DNA"/>
</dbReference>
<feature type="domain" description="Major facilitator superfamily (MFS) profile" evidence="7">
    <location>
        <begin position="8"/>
        <end position="203"/>
    </location>
</feature>
<evidence type="ECO:0000256" key="3">
    <source>
        <dbReference type="ARBA" id="ARBA00022692"/>
    </source>
</evidence>
<comment type="caution">
    <text evidence="8">The sequence shown here is derived from an EMBL/GenBank/DDBJ whole genome shotgun (WGS) entry which is preliminary data.</text>
</comment>
<evidence type="ECO:0000256" key="6">
    <source>
        <dbReference type="SAM" id="Phobius"/>
    </source>
</evidence>
<feature type="transmembrane region" description="Helical" evidence="6">
    <location>
        <begin position="114"/>
        <end position="131"/>
    </location>
</feature>
<accession>A0A7K0CF04</accession>
<comment type="subcellular location">
    <subcellularLocation>
        <location evidence="1">Cell membrane</location>
        <topology evidence="1">Multi-pass membrane protein</topology>
    </subcellularLocation>
</comment>
<keyword evidence="9" id="KW-1185">Reference proteome</keyword>
<dbReference type="Proteomes" id="UP000466345">
    <property type="component" value="Unassembled WGS sequence"/>
</dbReference>
<evidence type="ECO:0000256" key="2">
    <source>
        <dbReference type="ARBA" id="ARBA00022475"/>
    </source>
</evidence>
<gene>
    <name evidence="8" type="ORF">SRB5_21760</name>
</gene>
<name>A0A7K0CF04_9ACTN</name>
<evidence type="ECO:0000256" key="1">
    <source>
        <dbReference type="ARBA" id="ARBA00004651"/>
    </source>
</evidence>
<dbReference type="AlphaFoldDB" id="A0A7K0CF04"/>
<dbReference type="GO" id="GO:0005886">
    <property type="term" value="C:plasma membrane"/>
    <property type="evidence" value="ECO:0007669"/>
    <property type="project" value="UniProtKB-SubCell"/>
</dbReference>
<keyword evidence="3 6" id="KW-0812">Transmembrane</keyword>
<feature type="transmembrane region" description="Helical" evidence="6">
    <location>
        <begin position="59"/>
        <end position="79"/>
    </location>
</feature>
<evidence type="ECO:0000259" key="7">
    <source>
        <dbReference type="PROSITE" id="PS50850"/>
    </source>
</evidence>